<organism evidence="2 3">
    <name type="scientific">Portunus trituberculatus</name>
    <name type="common">Swimming crab</name>
    <name type="synonym">Neptunus trituberculatus</name>
    <dbReference type="NCBI Taxonomy" id="210409"/>
    <lineage>
        <taxon>Eukaryota</taxon>
        <taxon>Metazoa</taxon>
        <taxon>Ecdysozoa</taxon>
        <taxon>Arthropoda</taxon>
        <taxon>Crustacea</taxon>
        <taxon>Multicrustacea</taxon>
        <taxon>Malacostraca</taxon>
        <taxon>Eumalacostraca</taxon>
        <taxon>Eucarida</taxon>
        <taxon>Decapoda</taxon>
        <taxon>Pleocyemata</taxon>
        <taxon>Brachyura</taxon>
        <taxon>Eubrachyura</taxon>
        <taxon>Portunoidea</taxon>
        <taxon>Portunidae</taxon>
        <taxon>Portuninae</taxon>
        <taxon>Portunus</taxon>
    </lineage>
</organism>
<feature type="compositionally biased region" description="Basic and acidic residues" evidence="1">
    <location>
        <begin position="28"/>
        <end position="37"/>
    </location>
</feature>
<comment type="caution">
    <text evidence="2">The sequence shown here is derived from an EMBL/GenBank/DDBJ whole genome shotgun (WGS) entry which is preliminary data.</text>
</comment>
<proteinExistence type="predicted"/>
<dbReference type="EMBL" id="VSRR010066043">
    <property type="protein sequence ID" value="MPC84656.1"/>
    <property type="molecule type" value="Genomic_DNA"/>
</dbReference>
<protein>
    <submittedName>
        <fullName evidence="2">Uncharacterized protein</fullName>
    </submittedName>
</protein>
<keyword evidence="3" id="KW-1185">Reference proteome</keyword>
<reference evidence="2 3" key="1">
    <citation type="submission" date="2019-05" db="EMBL/GenBank/DDBJ databases">
        <title>Another draft genome of Portunus trituberculatus and its Hox gene families provides insights of decapod evolution.</title>
        <authorList>
            <person name="Jeong J.-H."/>
            <person name="Song I."/>
            <person name="Kim S."/>
            <person name="Choi T."/>
            <person name="Kim D."/>
            <person name="Ryu S."/>
            <person name="Kim W."/>
        </authorList>
    </citation>
    <scope>NUCLEOTIDE SEQUENCE [LARGE SCALE GENOMIC DNA]</scope>
    <source>
        <tissue evidence="2">Muscle</tissue>
    </source>
</reference>
<accession>A0A5B7ISN8</accession>
<gene>
    <name evidence="2" type="ORF">E2C01_079401</name>
</gene>
<sequence length="65" mass="7055">MHFHVTPTIKHSHNTLRGLVPLPPAESRTSHGRDARKSGFARVPKKPGARPFPVIIQGRGAIRGG</sequence>
<evidence type="ECO:0000313" key="2">
    <source>
        <dbReference type="EMBL" id="MPC84656.1"/>
    </source>
</evidence>
<feature type="region of interest" description="Disordered" evidence="1">
    <location>
        <begin position="1"/>
        <end position="52"/>
    </location>
</feature>
<dbReference type="Proteomes" id="UP000324222">
    <property type="component" value="Unassembled WGS sequence"/>
</dbReference>
<evidence type="ECO:0000256" key="1">
    <source>
        <dbReference type="SAM" id="MobiDB-lite"/>
    </source>
</evidence>
<name>A0A5B7ISN8_PORTR</name>
<evidence type="ECO:0000313" key="3">
    <source>
        <dbReference type="Proteomes" id="UP000324222"/>
    </source>
</evidence>
<dbReference type="AlphaFoldDB" id="A0A5B7ISN8"/>